<dbReference type="OrthoDB" id="5405060at2"/>
<dbReference type="NCBIfam" id="TIGR03939">
    <property type="entry name" value="PGA_TPR_OMP"/>
    <property type="match status" value="1"/>
</dbReference>
<proteinExistence type="predicted"/>
<name>A0A378WTQ1_9NEIS</name>
<dbReference type="RefSeq" id="WP_115134259.1">
    <property type="nucleotide sequence ID" value="NZ_UGRS01000002.1"/>
</dbReference>
<feature type="domain" description="PgaA membrane beta barrel" evidence="3">
    <location>
        <begin position="512"/>
        <end position="788"/>
    </location>
</feature>
<evidence type="ECO:0000256" key="1">
    <source>
        <dbReference type="SAM" id="MobiDB-lite"/>
    </source>
</evidence>
<dbReference type="Pfam" id="PF21197">
    <property type="entry name" value="PgaA_barrel"/>
    <property type="match status" value="1"/>
</dbReference>
<evidence type="ECO:0000259" key="3">
    <source>
        <dbReference type="Pfam" id="PF21197"/>
    </source>
</evidence>
<dbReference type="Gene3D" id="1.25.40.10">
    <property type="entry name" value="Tetratricopeptide repeat domain"/>
    <property type="match status" value="1"/>
</dbReference>
<keyword evidence="2" id="KW-0732">Signal</keyword>
<evidence type="ECO:0000313" key="5">
    <source>
        <dbReference type="Proteomes" id="UP000254055"/>
    </source>
</evidence>
<feature type="compositionally biased region" description="Basic and acidic residues" evidence="1">
    <location>
        <begin position="530"/>
        <end position="540"/>
    </location>
</feature>
<organism evidence="4 5">
    <name type="scientific">Neisseria zoodegmatis</name>
    <dbReference type="NCBI Taxonomy" id="326523"/>
    <lineage>
        <taxon>Bacteria</taxon>
        <taxon>Pseudomonadati</taxon>
        <taxon>Pseudomonadota</taxon>
        <taxon>Betaproteobacteria</taxon>
        <taxon>Neisseriales</taxon>
        <taxon>Neisseriaceae</taxon>
        <taxon>Neisseria</taxon>
    </lineage>
</organism>
<dbReference type="EMBL" id="UGRS01000002">
    <property type="protein sequence ID" value="SUA44147.1"/>
    <property type="molecule type" value="Genomic_DNA"/>
</dbReference>
<dbReference type="GO" id="GO:1901515">
    <property type="term" value="F:poly-beta-1,6-N-acetyl-D-glucosamine transmembrane transporter activity"/>
    <property type="evidence" value="ECO:0007669"/>
    <property type="project" value="InterPro"/>
</dbReference>
<dbReference type="InterPro" id="IPR023870">
    <property type="entry name" value="PGA_export_porin_PgaA"/>
</dbReference>
<protein>
    <submittedName>
        <fullName evidence="4">Outer membrane protein PgaA</fullName>
    </submittedName>
</protein>
<accession>A0A378WTQ1</accession>
<feature type="chain" id="PRO_5016590855" evidence="2">
    <location>
        <begin position="21"/>
        <end position="800"/>
    </location>
</feature>
<dbReference type="InterPro" id="IPR011990">
    <property type="entry name" value="TPR-like_helical_dom_sf"/>
</dbReference>
<dbReference type="AlphaFoldDB" id="A0A378WTQ1"/>
<feature type="signal peptide" evidence="2">
    <location>
        <begin position="1"/>
        <end position="20"/>
    </location>
</feature>
<evidence type="ECO:0000313" key="4">
    <source>
        <dbReference type="EMBL" id="SUA44147.1"/>
    </source>
</evidence>
<reference evidence="4 5" key="1">
    <citation type="submission" date="2018-06" db="EMBL/GenBank/DDBJ databases">
        <authorList>
            <consortium name="Pathogen Informatics"/>
            <person name="Doyle S."/>
        </authorList>
    </citation>
    <scope>NUCLEOTIDE SEQUENCE [LARGE SCALE GENOMIC DNA]</scope>
    <source>
        <strain evidence="4 5">NCTC12229</strain>
    </source>
</reference>
<gene>
    <name evidence="4" type="ORF">NCTC12229_01632</name>
</gene>
<sequence length="800" mass="90089">MKLHKLSLGVAALFAAVPFAASQDIQAERERWALHARSGSAELAESVTQLQKLYAQSSDAKVRADLIALLLRQGKAEEILAVCPDCRMEDYSADELENIAKAARDVRRYRVSADYYRQLQEKAPNHKVGYLGSVLASVDAGDYVVAKHFIDAYRKRFGNDKDIQDAEYYMKRQTLTLTELLDEQQRRWDADPANQDAALQLYRTAAKLQLFPLQENIMSRFPQAFTEQDRLWLESAKAATLLRTARFTFDSAQIRSVYKRLSAVVDKAPVGSPLHTQALRDRMAAAVAVGNSKQALRDYRVLSQQGKQPDYVQEQYGRALLMEGSPRKTGKVLEQNWANQVAKQGRPDPELVELLIRKDADLMKFDEGQAKLQHWNARKYTPDFTHSVEIKNPYYANYNYWNARLQAWKGDVKGAKVMMQSWLDEHPADPWGLVLKGELLQLEGHTDQAVQHFEQAREYVSEKDQKWINAKSATAYMEAGNWPAVRDLSTGLENDEVNYGEFLRRRQAETAAQLSVTGTAMKTTSPENGTEWRETTKLESPRSSQGHRAYVVQQHAHVPNHGQALDAGRVGVGAEVNLYPVIVNAEAGRGTRLNDKAYGSVGADYRINDHVSVNAKAAFNSENTPVKAWEQGVYADEYTVNAQYNHSGRTHAGVGAGVMKFDDGNTRRTATLWLAHDIYQYNRWKLTGSMLADYSRNKDTPGAFYYNPKSSKTAGGELALSYTLPLDNDVKLVQTAIGGAGRYWQSGAEAKNTWLLKYGHGWSFGRRATLGYEFGRRQAMYDGIPEYENFGNVNLQLKLH</sequence>
<evidence type="ECO:0000256" key="2">
    <source>
        <dbReference type="SAM" id="SignalP"/>
    </source>
</evidence>
<feature type="region of interest" description="Disordered" evidence="1">
    <location>
        <begin position="520"/>
        <end position="547"/>
    </location>
</feature>
<dbReference type="InterPro" id="IPR049003">
    <property type="entry name" value="PgaA_barrel"/>
</dbReference>
<dbReference type="Proteomes" id="UP000254055">
    <property type="component" value="Unassembled WGS sequence"/>
</dbReference>
<dbReference type="SUPFAM" id="SSF48452">
    <property type="entry name" value="TPR-like"/>
    <property type="match status" value="1"/>
</dbReference>